<comment type="subcellular location">
    <subcellularLocation>
        <location evidence="1">Nucleus</location>
    </subcellularLocation>
</comment>
<reference evidence="8" key="3">
    <citation type="journal article" date="2017" name="Nature">
        <title>Genome sequence of the progenitor of the wheat D genome Aegilops tauschii.</title>
        <authorList>
            <person name="Luo M.C."/>
            <person name="Gu Y.Q."/>
            <person name="Puiu D."/>
            <person name="Wang H."/>
            <person name="Twardziok S.O."/>
            <person name="Deal K.R."/>
            <person name="Huo N."/>
            <person name="Zhu T."/>
            <person name="Wang L."/>
            <person name="Wang Y."/>
            <person name="McGuire P.E."/>
            <person name="Liu S."/>
            <person name="Long H."/>
            <person name="Ramasamy R.K."/>
            <person name="Rodriguez J.C."/>
            <person name="Van S.L."/>
            <person name="Yuan L."/>
            <person name="Wang Z."/>
            <person name="Xia Z."/>
            <person name="Xiao L."/>
            <person name="Anderson O.D."/>
            <person name="Ouyang S."/>
            <person name="Liang Y."/>
            <person name="Zimin A.V."/>
            <person name="Pertea G."/>
            <person name="Qi P."/>
            <person name="Bennetzen J.L."/>
            <person name="Dai X."/>
            <person name="Dawson M.W."/>
            <person name="Muller H.G."/>
            <person name="Kugler K."/>
            <person name="Rivarola-Duarte L."/>
            <person name="Spannagl M."/>
            <person name="Mayer K.F.X."/>
            <person name="Lu F.H."/>
            <person name="Bevan M.W."/>
            <person name="Leroy P."/>
            <person name="Li P."/>
            <person name="You F.M."/>
            <person name="Sun Q."/>
            <person name="Liu Z."/>
            <person name="Lyons E."/>
            <person name="Wicker T."/>
            <person name="Salzberg S.L."/>
            <person name="Devos K.M."/>
            <person name="Dvorak J."/>
        </authorList>
    </citation>
    <scope>NUCLEOTIDE SEQUENCE [LARGE SCALE GENOMIC DNA]</scope>
    <source>
        <strain evidence="8">cv. AL8/78</strain>
    </source>
</reference>
<evidence type="ECO:0000256" key="5">
    <source>
        <dbReference type="ARBA" id="ARBA00023242"/>
    </source>
</evidence>
<sequence length="307" mass="32467">SDKWHEEPVCGGGRETHSPSPNLLSTKLTGKPPKIPRSSRPAPLLGVQIHPPNSLPNSIHAAAAHRRFRGSYKYEALSPVSNSVMAAVGAAPLLYQQQAQAVGDGCYFSSMSSHFSHGGISSTSSSPASSFSAALGATPPAAPAIAADITAQFDISEYLFEEGAFAATLPPVVSVPAVGAAAASSATAVTARSAESAAAAERPRTERIAFRTRTEIEILDDGYKWRKYGKKSVKNSPNPRNYYRCSTEGCSVKKRVERDRDDPAYVVTTYEGTHSHVSPSTVYYASQDAASGRFFVAGTHPPPGSLN</sequence>
<reference evidence="9" key="2">
    <citation type="journal article" date="2017" name="Nat. Plants">
        <title>The Aegilops tauschii genome reveals multiple impacts of transposons.</title>
        <authorList>
            <person name="Zhao G."/>
            <person name="Zou C."/>
            <person name="Li K."/>
            <person name="Wang K."/>
            <person name="Li T."/>
            <person name="Gao L."/>
            <person name="Zhang X."/>
            <person name="Wang H."/>
            <person name="Yang Z."/>
            <person name="Liu X."/>
            <person name="Jiang W."/>
            <person name="Mao L."/>
            <person name="Kong X."/>
            <person name="Jiao Y."/>
            <person name="Jia J."/>
        </authorList>
    </citation>
    <scope>NUCLEOTIDE SEQUENCE [LARGE SCALE GENOMIC DNA]</scope>
    <source>
        <strain evidence="9">cv. AL8/78</strain>
    </source>
</reference>
<reference evidence="8" key="4">
    <citation type="submission" date="2019-03" db="UniProtKB">
        <authorList>
            <consortium name="EnsemblPlants"/>
        </authorList>
    </citation>
    <scope>IDENTIFICATION</scope>
</reference>
<feature type="compositionally biased region" description="Polar residues" evidence="6">
    <location>
        <begin position="18"/>
        <end position="28"/>
    </location>
</feature>
<dbReference type="SMART" id="SM00774">
    <property type="entry name" value="WRKY"/>
    <property type="match status" value="1"/>
</dbReference>
<name>A0A452ZP35_AEGTS</name>
<dbReference type="Gramene" id="AET1Gv20866800.1">
    <property type="protein sequence ID" value="AET1Gv20866800.1"/>
    <property type="gene ID" value="AET1Gv20866800"/>
</dbReference>
<dbReference type="Pfam" id="PF03106">
    <property type="entry name" value="WRKY"/>
    <property type="match status" value="1"/>
</dbReference>
<dbReference type="InterPro" id="IPR036576">
    <property type="entry name" value="WRKY_dom_sf"/>
</dbReference>
<protein>
    <recommendedName>
        <fullName evidence="7">WRKY domain-containing protein</fullName>
    </recommendedName>
</protein>
<dbReference type="GO" id="GO:0005634">
    <property type="term" value="C:nucleus"/>
    <property type="evidence" value="ECO:0007669"/>
    <property type="project" value="UniProtKB-SubCell"/>
</dbReference>
<keyword evidence="4" id="KW-0804">Transcription</keyword>
<dbReference type="Gene3D" id="2.20.25.80">
    <property type="entry name" value="WRKY domain"/>
    <property type="match status" value="1"/>
</dbReference>
<reference evidence="9" key="1">
    <citation type="journal article" date="2014" name="Science">
        <title>Ancient hybridizations among the ancestral genomes of bread wheat.</title>
        <authorList>
            <consortium name="International Wheat Genome Sequencing Consortium,"/>
            <person name="Marcussen T."/>
            <person name="Sandve S.R."/>
            <person name="Heier L."/>
            <person name="Spannagl M."/>
            <person name="Pfeifer M."/>
            <person name="Jakobsen K.S."/>
            <person name="Wulff B.B."/>
            <person name="Steuernagel B."/>
            <person name="Mayer K.F."/>
            <person name="Olsen O.A."/>
        </authorList>
    </citation>
    <scope>NUCLEOTIDE SEQUENCE [LARGE SCALE GENOMIC DNA]</scope>
    <source>
        <strain evidence="9">cv. AL8/78</strain>
    </source>
</reference>
<feature type="region of interest" description="Disordered" evidence="6">
    <location>
        <begin position="1"/>
        <end position="45"/>
    </location>
</feature>
<dbReference type="PROSITE" id="PS50811">
    <property type="entry name" value="WRKY"/>
    <property type="match status" value="1"/>
</dbReference>
<dbReference type="FunFam" id="2.20.25.80:FF:000003">
    <property type="entry name" value="WRKY transcription factor 57"/>
    <property type="match status" value="1"/>
</dbReference>
<dbReference type="STRING" id="200361.A0A452ZP35"/>
<dbReference type="InterPro" id="IPR003657">
    <property type="entry name" value="WRKY_dom"/>
</dbReference>
<evidence type="ECO:0000313" key="9">
    <source>
        <dbReference type="Proteomes" id="UP000015105"/>
    </source>
</evidence>
<proteinExistence type="predicted"/>
<accession>A0A452ZP35</accession>
<feature type="domain" description="WRKY" evidence="7">
    <location>
        <begin position="214"/>
        <end position="279"/>
    </location>
</feature>
<evidence type="ECO:0000256" key="6">
    <source>
        <dbReference type="SAM" id="MobiDB-lite"/>
    </source>
</evidence>
<dbReference type="Proteomes" id="UP000015105">
    <property type="component" value="Chromosome 1D"/>
</dbReference>
<evidence type="ECO:0000256" key="2">
    <source>
        <dbReference type="ARBA" id="ARBA00023015"/>
    </source>
</evidence>
<evidence type="ECO:0000313" key="8">
    <source>
        <dbReference type="EnsemblPlants" id="AET1Gv20866800.1"/>
    </source>
</evidence>
<organism evidence="8 9">
    <name type="scientific">Aegilops tauschii subsp. strangulata</name>
    <name type="common">Goatgrass</name>
    <dbReference type="NCBI Taxonomy" id="200361"/>
    <lineage>
        <taxon>Eukaryota</taxon>
        <taxon>Viridiplantae</taxon>
        <taxon>Streptophyta</taxon>
        <taxon>Embryophyta</taxon>
        <taxon>Tracheophyta</taxon>
        <taxon>Spermatophyta</taxon>
        <taxon>Magnoliopsida</taxon>
        <taxon>Liliopsida</taxon>
        <taxon>Poales</taxon>
        <taxon>Poaceae</taxon>
        <taxon>BOP clade</taxon>
        <taxon>Pooideae</taxon>
        <taxon>Triticodae</taxon>
        <taxon>Triticeae</taxon>
        <taxon>Triticinae</taxon>
        <taxon>Aegilops</taxon>
    </lineage>
</organism>
<dbReference type="EnsemblPlants" id="AET1Gv20866800.1">
    <property type="protein sequence ID" value="AET1Gv20866800.1"/>
    <property type="gene ID" value="AET1Gv20866800"/>
</dbReference>
<evidence type="ECO:0000256" key="3">
    <source>
        <dbReference type="ARBA" id="ARBA00023125"/>
    </source>
</evidence>
<dbReference type="GO" id="GO:0043565">
    <property type="term" value="F:sequence-specific DNA binding"/>
    <property type="evidence" value="ECO:0007669"/>
    <property type="project" value="InterPro"/>
</dbReference>
<keyword evidence="5" id="KW-0539">Nucleus</keyword>
<dbReference type="AlphaFoldDB" id="A0A452ZP35"/>
<evidence type="ECO:0000256" key="4">
    <source>
        <dbReference type="ARBA" id="ARBA00023163"/>
    </source>
</evidence>
<evidence type="ECO:0000256" key="1">
    <source>
        <dbReference type="ARBA" id="ARBA00004123"/>
    </source>
</evidence>
<evidence type="ECO:0000259" key="7">
    <source>
        <dbReference type="PROSITE" id="PS50811"/>
    </source>
</evidence>
<dbReference type="InterPro" id="IPR044810">
    <property type="entry name" value="WRKY_plant"/>
</dbReference>
<dbReference type="SUPFAM" id="SSF118290">
    <property type="entry name" value="WRKY DNA-binding domain"/>
    <property type="match status" value="1"/>
</dbReference>
<keyword evidence="3" id="KW-0238">DNA-binding</keyword>
<reference evidence="8" key="5">
    <citation type="journal article" date="2021" name="G3 (Bethesda)">
        <title>Aegilops tauschii genome assembly Aet v5.0 features greater sequence contiguity and improved annotation.</title>
        <authorList>
            <person name="Wang L."/>
            <person name="Zhu T."/>
            <person name="Rodriguez J.C."/>
            <person name="Deal K.R."/>
            <person name="Dubcovsky J."/>
            <person name="McGuire P.E."/>
            <person name="Lux T."/>
            <person name="Spannagl M."/>
            <person name="Mayer K.F.X."/>
            <person name="Baldrich P."/>
            <person name="Meyers B.C."/>
            <person name="Huo N."/>
            <person name="Gu Y.Q."/>
            <person name="Zhou H."/>
            <person name="Devos K.M."/>
            <person name="Bennetzen J.L."/>
            <person name="Unver T."/>
            <person name="Budak H."/>
            <person name="Gulick P.J."/>
            <person name="Galiba G."/>
            <person name="Kalapos B."/>
            <person name="Nelson D.R."/>
            <person name="Li P."/>
            <person name="You F.M."/>
            <person name="Luo M.C."/>
            <person name="Dvorak J."/>
        </authorList>
    </citation>
    <scope>NUCLEOTIDE SEQUENCE [LARGE SCALE GENOMIC DNA]</scope>
    <source>
        <strain evidence="8">cv. AL8/78</strain>
    </source>
</reference>
<dbReference type="PANTHER" id="PTHR31221:SF112">
    <property type="entry name" value="WRKY TRANSCRIPTION FACTOR 50-RELATED"/>
    <property type="match status" value="1"/>
</dbReference>
<keyword evidence="9" id="KW-1185">Reference proteome</keyword>
<keyword evidence="2" id="KW-0805">Transcription regulation</keyword>
<dbReference type="PANTHER" id="PTHR31221">
    <property type="entry name" value="WRKY TRANSCRIPTION FACTOR PROTEIN 1-RELATED"/>
    <property type="match status" value="1"/>
</dbReference>
<dbReference type="GO" id="GO:0003700">
    <property type="term" value="F:DNA-binding transcription factor activity"/>
    <property type="evidence" value="ECO:0007669"/>
    <property type="project" value="InterPro"/>
</dbReference>